<dbReference type="Proteomes" id="UP001157418">
    <property type="component" value="Unassembled WGS sequence"/>
</dbReference>
<feature type="transmembrane region" description="Helical" evidence="1">
    <location>
        <begin position="166"/>
        <end position="187"/>
    </location>
</feature>
<name>A0AAU9NLT5_9ASTR</name>
<keyword evidence="1" id="KW-0812">Transmembrane</keyword>
<reference evidence="2 3" key="1">
    <citation type="submission" date="2022-01" db="EMBL/GenBank/DDBJ databases">
        <authorList>
            <person name="Xiong W."/>
            <person name="Schranz E."/>
        </authorList>
    </citation>
    <scope>NUCLEOTIDE SEQUENCE [LARGE SCALE GENOMIC DNA]</scope>
</reference>
<sequence length="193" mass="22283">MCHIALTDIIYHQNDAMDFKLIHTDQGIKHILSLWNFSFSFNKVPKVGTMLLKLCYLQAGFWNSRTSHLHKEPSIHHYLHRFTVPLPPVYAINTDSFDINQIRLRLRLPQYPSFEDAISSTLVCMCHAPFQHFTERGTVVWSIPYSLFHSCSVSRWLILLKLREELGGLGVLMVCILASFKSFFLVIDKGSTN</sequence>
<accession>A0AAU9NLT5</accession>
<comment type="caution">
    <text evidence="2">The sequence shown here is derived from an EMBL/GenBank/DDBJ whole genome shotgun (WGS) entry which is preliminary data.</text>
</comment>
<evidence type="ECO:0000313" key="3">
    <source>
        <dbReference type="Proteomes" id="UP001157418"/>
    </source>
</evidence>
<keyword evidence="1" id="KW-1133">Transmembrane helix</keyword>
<keyword evidence="1" id="KW-0472">Membrane</keyword>
<dbReference type="EMBL" id="CAKMRJ010004445">
    <property type="protein sequence ID" value="CAH1438833.1"/>
    <property type="molecule type" value="Genomic_DNA"/>
</dbReference>
<dbReference type="AlphaFoldDB" id="A0AAU9NLT5"/>
<organism evidence="2 3">
    <name type="scientific">Lactuca virosa</name>
    <dbReference type="NCBI Taxonomy" id="75947"/>
    <lineage>
        <taxon>Eukaryota</taxon>
        <taxon>Viridiplantae</taxon>
        <taxon>Streptophyta</taxon>
        <taxon>Embryophyta</taxon>
        <taxon>Tracheophyta</taxon>
        <taxon>Spermatophyta</taxon>
        <taxon>Magnoliopsida</taxon>
        <taxon>eudicotyledons</taxon>
        <taxon>Gunneridae</taxon>
        <taxon>Pentapetalae</taxon>
        <taxon>asterids</taxon>
        <taxon>campanulids</taxon>
        <taxon>Asterales</taxon>
        <taxon>Asteraceae</taxon>
        <taxon>Cichorioideae</taxon>
        <taxon>Cichorieae</taxon>
        <taxon>Lactucinae</taxon>
        <taxon>Lactuca</taxon>
    </lineage>
</organism>
<evidence type="ECO:0000313" key="2">
    <source>
        <dbReference type="EMBL" id="CAH1438833.1"/>
    </source>
</evidence>
<evidence type="ECO:0000256" key="1">
    <source>
        <dbReference type="SAM" id="Phobius"/>
    </source>
</evidence>
<gene>
    <name evidence="2" type="ORF">LVIROSA_LOCUS25069</name>
</gene>
<keyword evidence="3" id="KW-1185">Reference proteome</keyword>
<protein>
    <submittedName>
        <fullName evidence="2">Uncharacterized protein</fullName>
    </submittedName>
</protein>
<proteinExistence type="predicted"/>